<dbReference type="AlphaFoldDB" id="A0AA36NMK9"/>
<organism evidence="1 2">
    <name type="scientific">Effrenium voratum</name>
    <dbReference type="NCBI Taxonomy" id="2562239"/>
    <lineage>
        <taxon>Eukaryota</taxon>
        <taxon>Sar</taxon>
        <taxon>Alveolata</taxon>
        <taxon>Dinophyceae</taxon>
        <taxon>Suessiales</taxon>
        <taxon>Symbiodiniaceae</taxon>
        <taxon>Effrenium</taxon>
    </lineage>
</organism>
<sequence length="108" mass="11976">MLNTIAFLHCPRHLTIDQPRSKITKVEICIHRDCKRRGGGQKLKSVFEELADGTGIEVGEYDCFDECPFGPNVRTLEGPDDQFGRVLNGVKGKAQIAKILGVEPPEEP</sequence>
<proteinExistence type="predicted"/>
<name>A0AA36NMK9_9DINO</name>
<protein>
    <recommendedName>
        <fullName evidence="3">(2Fe-2S) ferredoxin domain-containing protein</fullName>
    </recommendedName>
</protein>
<evidence type="ECO:0008006" key="3">
    <source>
        <dbReference type="Google" id="ProtNLM"/>
    </source>
</evidence>
<keyword evidence="2" id="KW-1185">Reference proteome</keyword>
<dbReference type="Proteomes" id="UP001178507">
    <property type="component" value="Unassembled WGS sequence"/>
</dbReference>
<evidence type="ECO:0000313" key="2">
    <source>
        <dbReference type="Proteomes" id="UP001178507"/>
    </source>
</evidence>
<gene>
    <name evidence="1" type="ORF">EVOR1521_LOCUS30686</name>
</gene>
<accession>A0AA36NMK9</accession>
<evidence type="ECO:0000313" key="1">
    <source>
        <dbReference type="EMBL" id="CAJ1409643.1"/>
    </source>
</evidence>
<reference evidence="1" key="1">
    <citation type="submission" date="2023-08" db="EMBL/GenBank/DDBJ databases">
        <authorList>
            <person name="Chen Y."/>
            <person name="Shah S."/>
            <person name="Dougan E. K."/>
            <person name="Thang M."/>
            <person name="Chan C."/>
        </authorList>
    </citation>
    <scope>NUCLEOTIDE SEQUENCE</scope>
</reference>
<dbReference type="EMBL" id="CAUJNA010003779">
    <property type="protein sequence ID" value="CAJ1409643.1"/>
    <property type="molecule type" value="Genomic_DNA"/>
</dbReference>
<comment type="caution">
    <text evidence="1">The sequence shown here is derived from an EMBL/GenBank/DDBJ whole genome shotgun (WGS) entry which is preliminary data.</text>
</comment>